<reference evidence="2" key="2">
    <citation type="submission" date="2023-04" db="EMBL/GenBank/DDBJ databases">
        <authorList>
            <person name="Bruccoleri R.E."/>
            <person name="Oakeley E.J."/>
            <person name="Faust A.-M."/>
            <person name="Dessus-Babus S."/>
            <person name="Altorfer M."/>
            <person name="Burckhardt D."/>
            <person name="Oertli M."/>
            <person name="Naumann U."/>
            <person name="Petersen F."/>
            <person name="Wong J."/>
        </authorList>
    </citation>
    <scope>NUCLEOTIDE SEQUENCE</scope>
    <source>
        <strain evidence="2">GSM-AAB239-AS_SAM_17_03QT</strain>
        <tissue evidence="2">Leaf</tissue>
    </source>
</reference>
<proteinExistence type="predicted"/>
<organism evidence="2 3">
    <name type="scientific">Iris pallida</name>
    <name type="common">Sweet iris</name>
    <dbReference type="NCBI Taxonomy" id="29817"/>
    <lineage>
        <taxon>Eukaryota</taxon>
        <taxon>Viridiplantae</taxon>
        <taxon>Streptophyta</taxon>
        <taxon>Embryophyta</taxon>
        <taxon>Tracheophyta</taxon>
        <taxon>Spermatophyta</taxon>
        <taxon>Magnoliopsida</taxon>
        <taxon>Liliopsida</taxon>
        <taxon>Asparagales</taxon>
        <taxon>Iridaceae</taxon>
        <taxon>Iridoideae</taxon>
        <taxon>Irideae</taxon>
        <taxon>Iris</taxon>
    </lineage>
</organism>
<feature type="region of interest" description="Disordered" evidence="1">
    <location>
        <begin position="78"/>
        <end position="101"/>
    </location>
</feature>
<dbReference type="EMBL" id="JANAVB010044814">
    <property type="protein sequence ID" value="KAJ6791028.1"/>
    <property type="molecule type" value="Genomic_DNA"/>
</dbReference>
<dbReference type="PANTHER" id="PTHR35833">
    <property type="entry name" value="GALACTOSE-BINDING DOMAIN-LIKE, ARMADILLO-TYPE FOLD PROTEIN-RELATED"/>
    <property type="match status" value="1"/>
</dbReference>
<evidence type="ECO:0000256" key="1">
    <source>
        <dbReference type="SAM" id="MobiDB-lite"/>
    </source>
</evidence>
<dbReference type="PANTHER" id="PTHR35833:SF1">
    <property type="entry name" value="GALACTOSE-BINDING DOMAIN-CONTAINING PROTEIN"/>
    <property type="match status" value="1"/>
</dbReference>
<feature type="compositionally biased region" description="Basic and acidic residues" evidence="1">
    <location>
        <begin position="84"/>
        <end position="101"/>
    </location>
</feature>
<reference evidence="2" key="1">
    <citation type="journal article" date="2023" name="GigaByte">
        <title>Genome assembly of the bearded iris, Iris pallida Lam.</title>
        <authorList>
            <person name="Bruccoleri R.E."/>
            <person name="Oakeley E.J."/>
            <person name="Faust A.M.E."/>
            <person name="Altorfer M."/>
            <person name="Dessus-Babus S."/>
            <person name="Burckhardt D."/>
            <person name="Oertli M."/>
            <person name="Naumann U."/>
            <person name="Petersen F."/>
            <person name="Wong J."/>
        </authorList>
    </citation>
    <scope>NUCLEOTIDE SEQUENCE</scope>
    <source>
        <strain evidence="2">GSM-AAB239-AS_SAM_17_03QT</strain>
    </source>
</reference>
<dbReference type="Proteomes" id="UP001140949">
    <property type="component" value="Unassembled WGS sequence"/>
</dbReference>
<name>A0AAX6DH06_IRIPA</name>
<keyword evidence="3" id="KW-1185">Reference proteome</keyword>
<comment type="caution">
    <text evidence="2">The sequence shown here is derived from an EMBL/GenBank/DDBJ whole genome shotgun (WGS) entry which is preliminary data.</text>
</comment>
<dbReference type="AlphaFoldDB" id="A0AAX6DH06"/>
<evidence type="ECO:0000313" key="3">
    <source>
        <dbReference type="Proteomes" id="UP001140949"/>
    </source>
</evidence>
<sequence>MSISFSWFPSRPTSKHIDQINTIKSKMKQNDNLLELGSDFRKKNTDLEKIANLEAKRDKTVLQILIQAAKLHKEYQATISPVEPHPHDSDTREQGIEVFKI</sequence>
<protein>
    <submittedName>
        <fullName evidence="2">Uncharacterized protein</fullName>
    </submittedName>
</protein>
<accession>A0AAX6DH06</accession>
<gene>
    <name evidence="2" type="ORF">M6B38_246925</name>
</gene>
<evidence type="ECO:0000313" key="2">
    <source>
        <dbReference type="EMBL" id="KAJ6791028.1"/>
    </source>
</evidence>